<dbReference type="InterPro" id="IPR018247">
    <property type="entry name" value="EF_Hand_1_Ca_BS"/>
</dbReference>
<accession>A0A0G3EMU2</accession>
<dbReference type="RefSeq" id="WP_082116713.1">
    <property type="nucleotide sequence ID" value="NZ_CP010904.1"/>
</dbReference>
<dbReference type="SUPFAM" id="SSF47473">
    <property type="entry name" value="EF-hand"/>
    <property type="match status" value="1"/>
</dbReference>
<evidence type="ECO:0000256" key="1">
    <source>
        <dbReference type="ARBA" id="ARBA00022801"/>
    </source>
</evidence>
<dbReference type="SUPFAM" id="SSF53474">
    <property type="entry name" value="alpha/beta-Hydrolases"/>
    <property type="match status" value="1"/>
</dbReference>
<dbReference type="InterPro" id="IPR029058">
    <property type="entry name" value="AB_hydrolase_fold"/>
</dbReference>
<dbReference type="GO" id="GO:0005509">
    <property type="term" value="F:calcium ion binding"/>
    <property type="evidence" value="ECO:0007669"/>
    <property type="project" value="InterPro"/>
</dbReference>
<reference evidence="6" key="1">
    <citation type="submission" date="2015-02" db="EMBL/GenBank/DDBJ databases">
        <title>Description and complete genome sequence of the first cultured representative of the subdivision 5 of the Verrucomicrobia phylum.</title>
        <authorList>
            <person name="Spring S."/>
            <person name="Bunk B."/>
            <person name="Sproer C."/>
            <person name="Klenk H.-P."/>
        </authorList>
    </citation>
    <scope>NUCLEOTIDE SEQUENCE [LARGE SCALE GENOMIC DNA]</scope>
    <source>
        <strain evidence="6">L21-Fru-AB</strain>
    </source>
</reference>
<dbReference type="KEGG" id="vbl:L21SP4_02207"/>
<sequence precursor="true">MKSVLALVCFAAMLQPGPVYAQAAGDRLDRAFKRLDSDRNGSLSHEEAPRFAPVAERLAGADADANGDGTITPDEARSWRREERRQNRPAPAAMNGALPETESEVTRQERLFQRLDADNDGKVTQAEAGGPDWFDRLDRNGDGVIEQNELPGNNAGPRNRRTETERNAPAMPPEPPHTAHLDLRYDEIEGVDPNLLSLDLYVPEGKTTQTGRPVLVMIHGGGWRGGDKANRAIVGGKMHHFVSNGYIYASINYRLSPQGPNDAGVQHPVHAQDCAKAIAWIHDHIDDYGGDPAGIHLMGHSAGAHLAGLIGTNDRFLKAEGKSLAILKSNVLLDTAALDIAGYLEAQDGKGMTALYHNAFTDKPANWRDASPRLHVKPDKQIPPTLIFYGGTRMLLNRFAPDFARALREACTPAQAIDVAPLDHGQINAFIGTVDDPMTALIMRLHAGDDASRFPARITAYAAEPPDREGAGSQNSVTFEHSYLAGTRDPEGHFLGGTETMHLVAHEGKLFAGLGYWTDQPGSDPRPGAQILRKDGPDQLWRLEHNFSGALRINAMDSVTFSVDHRGEKLGSPVTLLVADAGLIRSRGSGALVCFVRNDGSGGWDESRIVTNANRAYIRAFGFHRDAKTGVEYLFAGTGAGEVYRGSYDATVPGRIRWESTPEYANPDFDDSPFKRCQGFAVANGRLYASVSPRLLVRRDGPEPRWTAVFRWKPEQRPGAGLRGITAVAAPDGTHEVILGSREQEGRILRIDPEDGHKVTDELNSQQFLKEQLGNFRGGRLVAYNRLVPGRHPVTGQPIHWVTVAGIKPNDTRAAWLLIRHADATYDTVRVFDPNLDPHPLLVSTRTLEFAPWNTREFYTGGYDGAANDRKNHNTAWIFKGIMK</sequence>
<keyword evidence="3" id="KW-0732">Signal</keyword>
<evidence type="ECO:0000259" key="4">
    <source>
        <dbReference type="PROSITE" id="PS50222"/>
    </source>
</evidence>
<dbReference type="CDD" id="cd00051">
    <property type="entry name" value="EFh"/>
    <property type="match status" value="1"/>
</dbReference>
<gene>
    <name evidence="5" type="ORF">L21SP4_02207</name>
</gene>
<feature type="chain" id="PRO_5005184146" evidence="3">
    <location>
        <begin position="22"/>
        <end position="884"/>
    </location>
</feature>
<organism evidence="5 6">
    <name type="scientific">Kiritimatiella glycovorans</name>
    <dbReference type="NCBI Taxonomy" id="1307763"/>
    <lineage>
        <taxon>Bacteria</taxon>
        <taxon>Pseudomonadati</taxon>
        <taxon>Kiritimatiellota</taxon>
        <taxon>Kiritimatiellia</taxon>
        <taxon>Kiritimatiellales</taxon>
        <taxon>Kiritimatiellaceae</taxon>
        <taxon>Kiritimatiella</taxon>
    </lineage>
</organism>
<evidence type="ECO:0000256" key="2">
    <source>
        <dbReference type="SAM" id="MobiDB-lite"/>
    </source>
</evidence>
<dbReference type="Gene3D" id="1.10.238.10">
    <property type="entry name" value="EF-hand"/>
    <property type="match status" value="2"/>
</dbReference>
<evidence type="ECO:0000313" key="5">
    <source>
        <dbReference type="EMBL" id="AKJ65434.1"/>
    </source>
</evidence>
<proteinExistence type="predicted"/>
<dbReference type="OrthoDB" id="9775851at2"/>
<dbReference type="AlphaFoldDB" id="A0A0G3EMU2"/>
<dbReference type="Gene3D" id="3.40.50.1820">
    <property type="entry name" value="alpha/beta hydrolase"/>
    <property type="match status" value="1"/>
</dbReference>
<dbReference type="InterPro" id="IPR011992">
    <property type="entry name" value="EF-hand-dom_pair"/>
</dbReference>
<dbReference type="InterPro" id="IPR049492">
    <property type="entry name" value="BD-FAE-like_dom"/>
</dbReference>
<feature type="compositionally biased region" description="Basic and acidic residues" evidence="2">
    <location>
        <begin position="104"/>
        <end position="121"/>
    </location>
</feature>
<feature type="domain" description="EF-hand" evidence="4">
    <location>
        <begin position="23"/>
        <end position="58"/>
    </location>
</feature>
<dbReference type="EC" id="3.1.1.1" evidence="5"/>
<feature type="signal peptide" evidence="3">
    <location>
        <begin position="1"/>
        <end position="21"/>
    </location>
</feature>
<feature type="compositionally biased region" description="Low complexity" evidence="2">
    <location>
        <begin position="60"/>
        <end position="69"/>
    </location>
</feature>
<dbReference type="PANTHER" id="PTHR48081">
    <property type="entry name" value="AB HYDROLASE SUPERFAMILY PROTEIN C4A8.06C"/>
    <property type="match status" value="1"/>
</dbReference>
<keyword evidence="6" id="KW-1185">Reference proteome</keyword>
<dbReference type="PANTHER" id="PTHR48081:SF33">
    <property type="entry name" value="KYNURENINE FORMAMIDASE"/>
    <property type="match status" value="1"/>
</dbReference>
<evidence type="ECO:0000256" key="3">
    <source>
        <dbReference type="SAM" id="SignalP"/>
    </source>
</evidence>
<dbReference type="Pfam" id="PF20434">
    <property type="entry name" value="BD-FAE"/>
    <property type="match status" value="1"/>
</dbReference>
<dbReference type="PROSITE" id="PS50222">
    <property type="entry name" value="EF_HAND_2"/>
    <property type="match status" value="1"/>
</dbReference>
<feature type="region of interest" description="Disordered" evidence="2">
    <location>
        <begin position="60"/>
        <end position="179"/>
    </location>
</feature>
<keyword evidence="1 5" id="KW-0378">Hydrolase</keyword>
<dbReference type="InterPro" id="IPR002048">
    <property type="entry name" value="EF_hand_dom"/>
</dbReference>
<dbReference type="Proteomes" id="UP000035268">
    <property type="component" value="Chromosome"/>
</dbReference>
<dbReference type="Pfam" id="PF13202">
    <property type="entry name" value="EF-hand_5"/>
    <property type="match status" value="3"/>
</dbReference>
<dbReference type="PROSITE" id="PS00018">
    <property type="entry name" value="EF_HAND_1"/>
    <property type="match status" value="1"/>
</dbReference>
<dbReference type="EMBL" id="CP010904">
    <property type="protein sequence ID" value="AKJ65434.1"/>
    <property type="molecule type" value="Genomic_DNA"/>
</dbReference>
<evidence type="ECO:0000313" key="6">
    <source>
        <dbReference type="Proteomes" id="UP000035268"/>
    </source>
</evidence>
<dbReference type="InterPro" id="IPR050300">
    <property type="entry name" value="GDXG_lipolytic_enzyme"/>
</dbReference>
<name>A0A0G3EMU2_9BACT</name>
<reference evidence="5 6" key="2">
    <citation type="journal article" date="2016" name="ISME J.">
        <title>Characterization of the first cultured representative of Verrucomicrobia subdivision 5 indicates the proposal of a novel phylum.</title>
        <authorList>
            <person name="Spring S."/>
            <person name="Bunk B."/>
            <person name="Sproer C."/>
            <person name="Schumann P."/>
            <person name="Rohde M."/>
            <person name="Tindall B.J."/>
            <person name="Klenk H.P."/>
        </authorList>
    </citation>
    <scope>NUCLEOTIDE SEQUENCE [LARGE SCALE GENOMIC DNA]</scope>
    <source>
        <strain evidence="5 6">L21-Fru-AB</strain>
    </source>
</reference>
<feature type="compositionally biased region" description="Basic and acidic residues" evidence="2">
    <location>
        <begin position="74"/>
        <end position="86"/>
    </location>
</feature>
<dbReference type="STRING" id="1307763.L21SP4_02207"/>
<dbReference type="GO" id="GO:0106435">
    <property type="term" value="F:carboxylesterase activity"/>
    <property type="evidence" value="ECO:0007669"/>
    <property type="project" value="UniProtKB-EC"/>
</dbReference>
<protein>
    <submittedName>
        <fullName evidence="5">Carboxylesterase</fullName>
        <ecNumber evidence="5">3.1.1.1</ecNumber>
    </submittedName>
</protein>